<dbReference type="SUPFAM" id="SSF141130">
    <property type="entry name" value="Acetamidase/Formamidase-like"/>
    <property type="match status" value="1"/>
</dbReference>
<dbReference type="Pfam" id="PF03069">
    <property type="entry name" value="FmdA_AmdA"/>
    <property type="match status" value="2"/>
</dbReference>
<dbReference type="Gene3D" id="2.60.120.580">
    <property type="entry name" value="Acetamidase/Formamidase-like domains"/>
    <property type="match status" value="1"/>
</dbReference>
<dbReference type="Gene3D" id="2.40.10.120">
    <property type="match status" value="1"/>
</dbReference>
<keyword evidence="1" id="KW-0378">Hydrolase</keyword>
<organism evidence="1 2">
    <name type="scientific">Brevibacillus fulvus</name>
    <dbReference type="NCBI Taxonomy" id="1125967"/>
    <lineage>
        <taxon>Bacteria</taxon>
        <taxon>Bacillati</taxon>
        <taxon>Bacillota</taxon>
        <taxon>Bacilli</taxon>
        <taxon>Bacillales</taxon>
        <taxon>Paenibacillaceae</taxon>
        <taxon>Brevibacillus</taxon>
    </lineage>
</organism>
<dbReference type="Proteomes" id="UP000717624">
    <property type="component" value="Unassembled WGS sequence"/>
</dbReference>
<gene>
    <name evidence="1" type="ORF">JOD01_000454</name>
</gene>
<reference evidence="1" key="1">
    <citation type="submission" date="2021-01" db="EMBL/GenBank/DDBJ databases">
        <title>Genomic Encyclopedia of Type Strains, Phase IV (KMG-IV): sequencing the most valuable type-strain genomes for metagenomic binning, comparative biology and taxonomic classification.</title>
        <authorList>
            <person name="Goeker M."/>
        </authorList>
    </citation>
    <scope>NUCLEOTIDE SEQUENCE</scope>
    <source>
        <strain evidence="1">DSM 25523</strain>
    </source>
</reference>
<protein>
    <submittedName>
        <fullName evidence="1">Amidase</fullName>
        <ecNumber evidence="1">3.5.1.4</ecNumber>
    </submittedName>
</protein>
<dbReference type="RefSeq" id="WP_204516587.1">
    <property type="nucleotide sequence ID" value="NZ_BAABIN010000009.1"/>
</dbReference>
<dbReference type="InterPro" id="IPR004304">
    <property type="entry name" value="FmdA_AmdA"/>
</dbReference>
<accession>A0A938XWB5</accession>
<evidence type="ECO:0000313" key="2">
    <source>
        <dbReference type="Proteomes" id="UP000717624"/>
    </source>
</evidence>
<dbReference type="EMBL" id="JAFBEB010000001">
    <property type="protein sequence ID" value="MBM7588868.1"/>
    <property type="molecule type" value="Genomic_DNA"/>
</dbReference>
<dbReference type="PANTHER" id="PTHR31891">
    <property type="entry name" value="FORMAMIDASE C869.04-RELATED"/>
    <property type="match status" value="1"/>
</dbReference>
<comment type="caution">
    <text evidence="1">The sequence shown here is derived from an EMBL/GenBank/DDBJ whole genome shotgun (WGS) entry which is preliminary data.</text>
</comment>
<sequence length="289" mass="31458">MEKISKQHCIYEFAAAAQPVLTVQPGTQVVFETMDCYGNQITESSSHQSIELNGINPATGPVAIAGAEPGDTLKVTIEQIELDEVGTVYLRPGSYGVKKFVEYPEVKRFPVEHNELVFDRSQRIPLRPMIGVIGVSPREGSISTLVPNEYGGNLDTKEITTGATVYLPVFQSGANLAIGDLHAVMGDGEVAGCGVEIGGKVTVTLELIKGKQQALPFVEDEQYYYALASHESLDVAAELAMDGMFHFLQEQFPHLTSNDLVCLLGERGDLAISQVVNPKKTAKFRFPKR</sequence>
<dbReference type="GO" id="GO:0004040">
    <property type="term" value="F:amidase activity"/>
    <property type="evidence" value="ECO:0007669"/>
    <property type="project" value="UniProtKB-EC"/>
</dbReference>
<name>A0A938XWB5_9BACL</name>
<dbReference type="AlphaFoldDB" id="A0A938XWB5"/>
<evidence type="ECO:0000313" key="1">
    <source>
        <dbReference type="EMBL" id="MBM7588868.1"/>
    </source>
</evidence>
<dbReference type="EC" id="3.5.1.4" evidence="1"/>
<keyword evidence="2" id="KW-1185">Reference proteome</keyword>
<dbReference type="Gene3D" id="3.10.28.20">
    <property type="entry name" value="Acetamidase/Formamidase-like domains"/>
    <property type="match status" value="1"/>
</dbReference>
<dbReference type="PANTHER" id="PTHR31891:SF1">
    <property type="entry name" value="FORMAMIDASE C869.04-RELATED"/>
    <property type="match status" value="1"/>
</dbReference>
<proteinExistence type="predicted"/>